<accession>A0A3N4JPP6</accession>
<evidence type="ECO:0000313" key="3">
    <source>
        <dbReference type="EMBL" id="RPA98988.1"/>
    </source>
</evidence>
<dbReference type="Proteomes" id="UP000276215">
    <property type="component" value="Unassembled WGS sequence"/>
</dbReference>
<protein>
    <submittedName>
        <fullName evidence="3">Uncharacterized protein</fullName>
    </submittedName>
</protein>
<dbReference type="EMBL" id="ML120590">
    <property type="protein sequence ID" value="RPA89319.1"/>
    <property type="molecule type" value="Genomic_DNA"/>
</dbReference>
<organism evidence="3 4">
    <name type="scientific">Choiromyces venosus 120613-1</name>
    <dbReference type="NCBI Taxonomy" id="1336337"/>
    <lineage>
        <taxon>Eukaryota</taxon>
        <taxon>Fungi</taxon>
        <taxon>Dikarya</taxon>
        <taxon>Ascomycota</taxon>
        <taxon>Pezizomycotina</taxon>
        <taxon>Pezizomycetes</taxon>
        <taxon>Pezizales</taxon>
        <taxon>Tuberaceae</taxon>
        <taxon>Choiromyces</taxon>
    </lineage>
</organism>
<gene>
    <name evidence="3" type="ORF">L873DRAFT_1807405</name>
    <name evidence="2" type="ORF">L873DRAFT_1823081</name>
    <name evidence="1" type="ORF">L873DRAFT_1824617</name>
</gene>
<proteinExistence type="predicted"/>
<name>A0A3N4JPP6_9PEZI</name>
<keyword evidence="4" id="KW-1185">Reference proteome</keyword>
<evidence type="ECO:0000313" key="2">
    <source>
        <dbReference type="EMBL" id="RPA89319.1"/>
    </source>
</evidence>
<evidence type="ECO:0000313" key="1">
    <source>
        <dbReference type="EMBL" id="RPA88352.1"/>
    </source>
</evidence>
<sequence>MKRRQRIEKEFLILGEGLLGCSSPTYYKPAICARETAAFGSPKRVLSLVIPQLLTLSSVNPPCFRETVFLLFFILPSLL</sequence>
<evidence type="ECO:0000313" key="4">
    <source>
        <dbReference type="Proteomes" id="UP000276215"/>
    </source>
</evidence>
<dbReference type="EMBL" id="ML120391">
    <property type="protein sequence ID" value="RPA98988.1"/>
    <property type="molecule type" value="Genomic_DNA"/>
</dbReference>
<dbReference type="EMBL" id="ML121352">
    <property type="protein sequence ID" value="RPA88352.1"/>
    <property type="molecule type" value="Genomic_DNA"/>
</dbReference>
<dbReference type="AlphaFoldDB" id="A0A3N4JPP6"/>
<reference evidence="3 4" key="1">
    <citation type="journal article" date="2018" name="Nat. Ecol. Evol.">
        <title>Pezizomycetes genomes reveal the molecular basis of ectomycorrhizal truffle lifestyle.</title>
        <authorList>
            <person name="Murat C."/>
            <person name="Payen T."/>
            <person name="Noel B."/>
            <person name="Kuo A."/>
            <person name="Morin E."/>
            <person name="Chen J."/>
            <person name="Kohler A."/>
            <person name="Krizsan K."/>
            <person name="Balestrini R."/>
            <person name="Da Silva C."/>
            <person name="Montanini B."/>
            <person name="Hainaut M."/>
            <person name="Levati E."/>
            <person name="Barry K.W."/>
            <person name="Belfiori B."/>
            <person name="Cichocki N."/>
            <person name="Clum A."/>
            <person name="Dockter R.B."/>
            <person name="Fauchery L."/>
            <person name="Guy J."/>
            <person name="Iotti M."/>
            <person name="Le Tacon F."/>
            <person name="Lindquist E.A."/>
            <person name="Lipzen A."/>
            <person name="Malagnac F."/>
            <person name="Mello A."/>
            <person name="Molinier V."/>
            <person name="Miyauchi S."/>
            <person name="Poulain J."/>
            <person name="Riccioni C."/>
            <person name="Rubini A."/>
            <person name="Sitrit Y."/>
            <person name="Splivallo R."/>
            <person name="Traeger S."/>
            <person name="Wang M."/>
            <person name="Zifcakova L."/>
            <person name="Wipf D."/>
            <person name="Zambonelli A."/>
            <person name="Paolocci F."/>
            <person name="Nowrousian M."/>
            <person name="Ottonello S."/>
            <person name="Baldrian P."/>
            <person name="Spatafora J.W."/>
            <person name="Henrissat B."/>
            <person name="Nagy L.G."/>
            <person name="Aury J.M."/>
            <person name="Wincker P."/>
            <person name="Grigoriev I.V."/>
            <person name="Bonfante P."/>
            <person name="Martin F.M."/>
        </authorList>
    </citation>
    <scope>NUCLEOTIDE SEQUENCE [LARGE SCALE GENOMIC DNA]</scope>
    <source>
        <strain evidence="3 4">120613-1</strain>
    </source>
</reference>